<name>A0ABR6EKC7_9ACTN</name>
<reference evidence="2" key="1">
    <citation type="journal article" date="2020" name="Syst. Appl. Microbiol.">
        <title>Streptomyces alkaliterrae sp. nov., isolated from an alkaline soil, and emended descriptions of Streptomyces alkaliphilus, Streptomyces calidiresistens and Streptomyces durbertensis.</title>
        <authorList>
            <person name="Swiecimska M."/>
            <person name="Golinska P."/>
            <person name="Nouioui I."/>
            <person name="Wypij M."/>
            <person name="Rai M."/>
            <person name="Sangal V."/>
            <person name="Goodfellow M."/>
        </authorList>
    </citation>
    <scope>NUCLEOTIDE SEQUENCE [LARGE SCALE GENOMIC DNA]</scope>
    <source>
        <strain evidence="2">DSM 104538</strain>
    </source>
</reference>
<gene>
    <name evidence="1" type="ORF">GL263_19865</name>
</gene>
<dbReference type="Proteomes" id="UP000766698">
    <property type="component" value="Unassembled WGS sequence"/>
</dbReference>
<protein>
    <submittedName>
        <fullName evidence="1">Uncharacterized protein</fullName>
    </submittedName>
</protein>
<dbReference type="RefSeq" id="WP_182857089.1">
    <property type="nucleotide sequence ID" value="NZ_WMLF01000345.1"/>
</dbReference>
<evidence type="ECO:0000313" key="1">
    <source>
        <dbReference type="EMBL" id="MBB1245794.1"/>
    </source>
</evidence>
<sequence length="50" mass="5600">MFDTKSQQQTDLTTPDAVARSQRIYDRIESGECEDAIAELNAAHGTDERD</sequence>
<accession>A0ABR6EKC7</accession>
<comment type="caution">
    <text evidence="1">The sequence shown here is derived from an EMBL/GenBank/DDBJ whole genome shotgun (WGS) entry which is preliminary data.</text>
</comment>
<dbReference type="EMBL" id="WMLF01000345">
    <property type="protein sequence ID" value="MBB1245794.1"/>
    <property type="molecule type" value="Genomic_DNA"/>
</dbReference>
<organism evidence="1 2">
    <name type="scientific">Streptomyces durbertensis</name>
    <dbReference type="NCBI Taxonomy" id="2448886"/>
    <lineage>
        <taxon>Bacteria</taxon>
        <taxon>Bacillati</taxon>
        <taxon>Actinomycetota</taxon>
        <taxon>Actinomycetes</taxon>
        <taxon>Kitasatosporales</taxon>
        <taxon>Streptomycetaceae</taxon>
        <taxon>Streptomyces</taxon>
    </lineage>
</organism>
<proteinExistence type="predicted"/>
<evidence type="ECO:0000313" key="2">
    <source>
        <dbReference type="Proteomes" id="UP000766698"/>
    </source>
</evidence>
<keyword evidence="2" id="KW-1185">Reference proteome</keyword>